<dbReference type="AlphaFoldDB" id="A0A919AJJ7"/>
<proteinExistence type="inferred from homology"/>
<evidence type="ECO:0000256" key="1">
    <source>
        <dbReference type="ARBA" id="ARBA00008645"/>
    </source>
</evidence>
<dbReference type="PANTHER" id="PTHR22946">
    <property type="entry name" value="DIENELACTONE HYDROLASE DOMAIN-CONTAINING PROTEIN-RELATED"/>
    <property type="match status" value="1"/>
</dbReference>
<comment type="caution">
    <text evidence="2">The sequence shown here is derived from an EMBL/GenBank/DDBJ whole genome shotgun (WGS) entry which is preliminary data.</text>
</comment>
<gene>
    <name evidence="2" type="ORF">GCM10014715_79280</name>
</gene>
<comment type="similarity">
    <text evidence="1">Belongs to the AB hydrolase superfamily.</text>
</comment>
<evidence type="ECO:0000313" key="3">
    <source>
        <dbReference type="Proteomes" id="UP000641386"/>
    </source>
</evidence>
<dbReference type="PANTHER" id="PTHR22946:SF12">
    <property type="entry name" value="CONIDIAL PIGMENT BIOSYNTHESIS PROTEIN AYG1 (AFU_ORTHOLOGUE AFUA_2G17550)"/>
    <property type="match status" value="1"/>
</dbReference>
<protein>
    <submittedName>
        <fullName evidence="2">Hypothetical dipeptidyl aminopeptidase/ acylaminoacyl-peptidase related protein</fullName>
    </submittedName>
</protein>
<dbReference type="InterPro" id="IPR029058">
    <property type="entry name" value="AB_hydrolase_fold"/>
</dbReference>
<keyword evidence="3" id="KW-1185">Reference proteome</keyword>
<evidence type="ECO:0000313" key="2">
    <source>
        <dbReference type="EMBL" id="GHF11711.1"/>
    </source>
</evidence>
<dbReference type="Gene3D" id="1.20.1440.110">
    <property type="entry name" value="acylaminoacyl peptidase"/>
    <property type="match status" value="1"/>
</dbReference>
<dbReference type="InterPro" id="IPR050261">
    <property type="entry name" value="FrsA_esterase"/>
</dbReference>
<accession>A0A919AJJ7</accession>
<organism evidence="2 3">
    <name type="scientific">Streptomyces spiralis</name>
    <dbReference type="NCBI Taxonomy" id="66376"/>
    <lineage>
        <taxon>Bacteria</taxon>
        <taxon>Bacillati</taxon>
        <taxon>Actinomycetota</taxon>
        <taxon>Actinomycetes</taxon>
        <taxon>Kitasatosporales</taxon>
        <taxon>Streptomycetaceae</taxon>
        <taxon>Streptomyces</taxon>
    </lineage>
</organism>
<dbReference type="EMBL" id="BNBC01000061">
    <property type="protein sequence ID" value="GHF11711.1"/>
    <property type="molecule type" value="Genomic_DNA"/>
</dbReference>
<sequence>MATGRRSTFFTDPGMNSMAQAMLGRVYTGAADTGEALTTIDRVTDGDYASWVREWEATADRIAAIGDDCLRRGHRVSGRNALLRAATYYTACVVVADGCDEPETVRARAFAAYRLCWEQYLGLLDNPPERLDIPYEGTTMPGWFFAASGDGPKPTLVVANGADGALSYLWPGYGSEAAARGYNVVLFDGPGQQRMLFERGVPFRPDWEHVIGPVVDAALRRPDVDPQRLAFYAVSQGGYWGPRALAFEHRFAAAVIDGGVVDVSAAWRAQLGPELMAMFDAGERDRFNAAIELAPANTRRIITWRAKPYGCPSVFDTYLEALRYRITPELAAQITTPVLVADPDDEKYFAGQPERLYDMLPGEKELVRFTEAEGAAGHCQPMARALASQRFFDFLDDHVGLTAS</sequence>
<dbReference type="Gene3D" id="3.40.50.1820">
    <property type="entry name" value="alpha/beta hydrolase"/>
    <property type="match status" value="1"/>
</dbReference>
<keyword evidence="2" id="KW-0378">Hydrolase</keyword>
<reference evidence="2" key="2">
    <citation type="submission" date="2020-09" db="EMBL/GenBank/DDBJ databases">
        <authorList>
            <person name="Sun Q."/>
            <person name="Ohkuma M."/>
        </authorList>
    </citation>
    <scope>NUCLEOTIDE SEQUENCE</scope>
    <source>
        <strain evidence="2">JCM 3302</strain>
    </source>
</reference>
<dbReference type="SUPFAM" id="SSF53474">
    <property type="entry name" value="alpha/beta-Hydrolases"/>
    <property type="match status" value="1"/>
</dbReference>
<keyword evidence="2" id="KW-0645">Protease</keyword>
<dbReference type="Proteomes" id="UP000641386">
    <property type="component" value="Unassembled WGS sequence"/>
</dbReference>
<name>A0A919AJJ7_9ACTN</name>
<reference evidence="2" key="1">
    <citation type="journal article" date="2014" name="Int. J. Syst. Evol. Microbiol.">
        <title>Complete genome sequence of Corynebacterium casei LMG S-19264T (=DSM 44701T), isolated from a smear-ripened cheese.</title>
        <authorList>
            <consortium name="US DOE Joint Genome Institute (JGI-PGF)"/>
            <person name="Walter F."/>
            <person name="Albersmeier A."/>
            <person name="Kalinowski J."/>
            <person name="Ruckert C."/>
        </authorList>
    </citation>
    <scope>NUCLEOTIDE SEQUENCE</scope>
    <source>
        <strain evidence="2">JCM 3302</strain>
    </source>
</reference>
<keyword evidence="2" id="KW-0031">Aminopeptidase</keyword>
<dbReference type="GO" id="GO:0004177">
    <property type="term" value="F:aminopeptidase activity"/>
    <property type="evidence" value="ECO:0007669"/>
    <property type="project" value="UniProtKB-KW"/>
</dbReference>